<keyword evidence="5" id="KW-1185">Reference proteome</keyword>
<dbReference type="InterPro" id="IPR013783">
    <property type="entry name" value="Ig-like_fold"/>
</dbReference>
<keyword evidence="2" id="KW-0812">Transmembrane</keyword>
<feature type="signal peptide" evidence="3">
    <location>
        <begin position="1"/>
        <end position="19"/>
    </location>
</feature>
<evidence type="ECO:0000256" key="2">
    <source>
        <dbReference type="SAM" id="Phobius"/>
    </source>
</evidence>
<evidence type="ECO:0000256" key="1">
    <source>
        <dbReference type="SAM" id="MobiDB-lite"/>
    </source>
</evidence>
<evidence type="ECO:0008006" key="6">
    <source>
        <dbReference type="Google" id="ProtNLM"/>
    </source>
</evidence>
<keyword evidence="2" id="KW-1133">Transmembrane helix</keyword>
<reference evidence="5" key="2">
    <citation type="submission" date="2011-02" db="EMBL/GenBank/DDBJ databases">
        <title>The complete genome of Desulfurobacterium thermolithotrophum DSM 11699.</title>
        <authorList>
            <consortium name="US DOE Joint Genome Institute (JGI-PGF)"/>
            <person name="Lucas S."/>
            <person name="Copeland A."/>
            <person name="Lapidus A."/>
            <person name="Bruce D."/>
            <person name="Goodwin L."/>
            <person name="Pitluck S."/>
            <person name="Kyrpides N."/>
            <person name="Mavromatis K."/>
            <person name="Pagani I."/>
            <person name="Ivanova N."/>
            <person name="Mikhailova N."/>
            <person name="Daligault H."/>
            <person name="Detter J.C."/>
            <person name="Tapia R."/>
            <person name="Han C."/>
            <person name="Land M."/>
            <person name="Hauser L."/>
            <person name="Markowitz V."/>
            <person name="Cheng J.-F."/>
            <person name="Hugenholtz P."/>
            <person name="Woyke T."/>
            <person name="Wu D."/>
            <person name="Spring S."/>
            <person name="Brambilla E."/>
            <person name="Klenk H.-P."/>
            <person name="Eisen J.A."/>
        </authorList>
    </citation>
    <scope>NUCLEOTIDE SEQUENCE [LARGE SCALE GENOMIC DNA]</scope>
    <source>
        <strain evidence="5">DSM 11699 / BSA</strain>
    </source>
</reference>
<evidence type="ECO:0000256" key="3">
    <source>
        <dbReference type="SAM" id="SignalP"/>
    </source>
</evidence>
<dbReference type="AlphaFoldDB" id="F0S009"/>
<dbReference type="EMBL" id="CP002543">
    <property type="protein sequence ID" value="ADY73690.1"/>
    <property type="molecule type" value="Genomic_DNA"/>
</dbReference>
<evidence type="ECO:0000313" key="4">
    <source>
        <dbReference type="EMBL" id="ADY73690.1"/>
    </source>
</evidence>
<dbReference type="Gene3D" id="2.60.40.10">
    <property type="entry name" value="Immunoglobulins"/>
    <property type="match status" value="1"/>
</dbReference>
<dbReference type="RefSeq" id="WP_013638642.1">
    <property type="nucleotide sequence ID" value="NC_015185.1"/>
</dbReference>
<keyword evidence="3" id="KW-0732">Signal</keyword>
<sequence>MKKIALIIAVMLFSLPAFAHKISAFVDVEGNKVSVMSYFNDGTPVKNGKVEVYDEKTNKLILTGKTNSEGEFSFTVKKPSDYKVVVVAELGHRTTAEIKSSEFGGNSEVAENNGNENIEKKETSQEISQKIENPTINTEELRKIIREELNNQLKPIHQKLLDIDMELSKVSFKDIFAGIGWILGIFGAAALVYSRKQNGK</sequence>
<dbReference type="STRING" id="868864.Dester_1052"/>
<name>F0S009_DESTD</name>
<dbReference type="Proteomes" id="UP000007102">
    <property type="component" value="Chromosome"/>
</dbReference>
<protein>
    <recommendedName>
        <fullName evidence="6">Nickel transport protein</fullName>
    </recommendedName>
</protein>
<dbReference type="KEGG" id="dte:Dester_1052"/>
<reference evidence="4 5" key="1">
    <citation type="journal article" date="2011" name="Stand. Genomic Sci.">
        <title>Complete genome sequence of the thermophilic sulfur-reducer Desulfurobacterium thermolithotrophum type strain (BSA(T)) from a deep-sea hydrothermal vent.</title>
        <authorList>
            <person name="Goker M."/>
            <person name="Daligault H."/>
            <person name="Mwirichia R."/>
            <person name="Lapidus A."/>
            <person name="Lucas S."/>
            <person name="Deshpande S."/>
            <person name="Pagani I."/>
            <person name="Tapia R."/>
            <person name="Cheng J.F."/>
            <person name="Goodwin L."/>
            <person name="Pitluck S."/>
            <person name="Liolios K."/>
            <person name="Ivanova N."/>
            <person name="Mavromatis K."/>
            <person name="Mikhailova N."/>
            <person name="Pati A."/>
            <person name="Chen A."/>
            <person name="Palaniappan K."/>
            <person name="Han C."/>
            <person name="Land M."/>
            <person name="Hauser L."/>
            <person name="Pan C."/>
            <person name="Brambilla E.M."/>
            <person name="Rohde M."/>
            <person name="Spring S."/>
            <person name="Sikorski J."/>
            <person name="Wirth R."/>
            <person name="Detter J.C."/>
            <person name="Woyke T."/>
            <person name="Bristow J."/>
            <person name="Eisen J.A."/>
            <person name="Markowitz V."/>
            <person name="Hugenholtz P."/>
            <person name="Kyrpides N.C."/>
            <person name="Klenk H.P."/>
        </authorList>
    </citation>
    <scope>NUCLEOTIDE SEQUENCE [LARGE SCALE GENOMIC DNA]</scope>
    <source>
        <strain evidence="5">DSM 11699 / BSA</strain>
    </source>
</reference>
<feature type="region of interest" description="Disordered" evidence="1">
    <location>
        <begin position="104"/>
        <end position="128"/>
    </location>
</feature>
<organism evidence="4 5">
    <name type="scientific">Desulfurobacterium thermolithotrophum (strain DSM 11699 / BSA)</name>
    <dbReference type="NCBI Taxonomy" id="868864"/>
    <lineage>
        <taxon>Bacteria</taxon>
        <taxon>Pseudomonadati</taxon>
        <taxon>Aquificota</taxon>
        <taxon>Aquificia</taxon>
        <taxon>Desulfurobacteriales</taxon>
        <taxon>Desulfurobacteriaceae</taxon>
        <taxon>Desulfurobacterium</taxon>
    </lineage>
</organism>
<proteinExistence type="predicted"/>
<evidence type="ECO:0000313" key="5">
    <source>
        <dbReference type="Proteomes" id="UP000007102"/>
    </source>
</evidence>
<keyword evidence="2" id="KW-0472">Membrane</keyword>
<gene>
    <name evidence="4" type="ordered locus">Dester_1052</name>
</gene>
<feature type="transmembrane region" description="Helical" evidence="2">
    <location>
        <begin position="175"/>
        <end position="194"/>
    </location>
</feature>
<dbReference type="eggNOG" id="COG2373">
    <property type="taxonomic scope" value="Bacteria"/>
</dbReference>
<feature type="chain" id="PRO_5003259918" description="Nickel transport protein" evidence="3">
    <location>
        <begin position="20"/>
        <end position="200"/>
    </location>
</feature>
<dbReference type="InParanoid" id="F0S009"/>
<dbReference type="OrthoDB" id="9795418at2"/>
<dbReference type="SUPFAM" id="SSF49478">
    <property type="entry name" value="Cna protein B-type domain"/>
    <property type="match status" value="1"/>
</dbReference>
<accession>F0S009</accession>
<dbReference type="HOGENOM" id="CLU_083845_1_0_0"/>